<dbReference type="EMBL" id="QJKJ01001932">
    <property type="protein sequence ID" value="RDY05166.1"/>
    <property type="molecule type" value="Genomic_DNA"/>
</dbReference>
<dbReference type="AlphaFoldDB" id="A0A371HQV0"/>
<protein>
    <submittedName>
        <fullName evidence="1">Uncharacterized protein</fullName>
    </submittedName>
</protein>
<feature type="non-terminal residue" evidence="1">
    <location>
        <position position="1"/>
    </location>
</feature>
<dbReference type="OrthoDB" id="1736143at2759"/>
<dbReference type="CDD" id="cd00303">
    <property type="entry name" value="retropepsin_like"/>
    <property type="match status" value="1"/>
</dbReference>
<comment type="caution">
    <text evidence="1">The sequence shown here is derived from an EMBL/GenBank/DDBJ whole genome shotgun (WGS) entry which is preliminary data.</text>
</comment>
<evidence type="ECO:0000313" key="2">
    <source>
        <dbReference type="Proteomes" id="UP000257109"/>
    </source>
</evidence>
<gene>
    <name evidence="1" type="ORF">CR513_11027</name>
</gene>
<sequence>MVNNHLTFMEKEIPTEGKGHNHALHISIKCMDYTLARVLIDNGSSFKIMPKYTLEQLPYNKNHLKTSSTIVKPFNDSKREIMGEIEIPVKIGSFSFQISFQVMDIKSTYTFSNGNTLLPTSKLKFIVDDKLIIVSGEKDNLVSCPKPSRYSEAAEEALEMSFRSLEIVSTAYIETKPKREKTTNAMATTARIMMEKGRQGMGFKPNLRGAAKELRVRSLKIIKSLYEIFINGGFVNQMEEHAKDREDNP</sequence>
<reference evidence="1" key="1">
    <citation type="submission" date="2018-05" db="EMBL/GenBank/DDBJ databases">
        <title>Draft genome of Mucuna pruriens seed.</title>
        <authorList>
            <person name="Nnadi N.E."/>
            <person name="Vos R."/>
            <person name="Hasami M.H."/>
            <person name="Devisetty U.K."/>
            <person name="Aguiy J.C."/>
        </authorList>
    </citation>
    <scope>NUCLEOTIDE SEQUENCE [LARGE SCALE GENOMIC DNA]</scope>
    <source>
        <strain evidence="1">JCA_2017</strain>
    </source>
</reference>
<dbReference type="Proteomes" id="UP000257109">
    <property type="component" value="Unassembled WGS sequence"/>
</dbReference>
<dbReference type="InterPro" id="IPR021109">
    <property type="entry name" value="Peptidase_aspartic_dom_sf"/>
</dbReference>
<organism evidence="1 2">
    <name type="scientific">Mucuna pruriens</name>
    <name type="common">Velvet bean</name>
    <name type="synonym">Dolichos pruriens</name>
    <dbReference type="NCBI Taxonomy" id="157652"/>
    <lineage>
        <taxon>Eukaryota</taxon>
        <taxon>Viridiplantae</taxon>
        <taxon>Streptophyta</taxon>
        <taxon>Embryophyta</taxon>
        <taxon>Tracheophyta</taxon>
        <taxon>Spermatophyta</taxon>
        <taxon>Magnoliopsida</taxon>
        <taxon>eudicotyledons</taxon>
        <taxon>Gunneridae</taxon>
        <taxon>Pentapetalae</taxon>
        <taxon>rosids</taxon>
        <taxon>fabids</taxon>
        <taxon>Fabales</taxon>
        <taxon>Fabaceae</taxon>
        <taxon>Papilionoideae</taxon>
        <taxon>50 kb inversion clade</taxon>
        <taxon>NPAAA clade</taxon>
        <taxon>indigoferoid/millettioid clade</taxon>
        <taxon>Phaseoleae</taxon>
        <taxon>Mucuna</taxon>
    </lineage>
</organism>
<accession>A0A371HQV0</accession>
<keyword evidence="2" id="KW-1185">Reference proteome</keyword>
<name>A0A371HQV0_MUCPR</name>
<dbReference type="Gene3D" id="2.40.70.10">
    <property type="entry name" value="Acid Proteases"/>
    <property type="match status" value="1"/>
</dbReference>
<dbReference type="PANTHER" id="PTHR32108:SF9">
    <property type="entry name" value="REVERSE TRANSCRIPTASE RNASE H-LIKE DOMAIN-CONTAINING PROTEIN"/>
    <property type="match status" value="1"/>
</dbReference>
<proteinExistence type="predicted"/>
<dbReference type="STRING" id="157652.A0A371HQV0"/>
<evidence type="ECO:0000313" key="1">
    <source>
        <dbReference type="EMBL" id="RDY05166.1"/>
    </source>
</evidence>
<dbReference type="PANTHER" id="PTHR32108">
    <property type="entry name" value="DNA-DIRECTED RNA POLYMERASE SUBUNIT ALPHA"/>
    <property type="match status" value="1"/>
</dbReference>